<feature type="transmembrane region" description="Helical" evidence="5">
    <location>
        <begin position="112"/>
        <end position="131"/>
    </location>
</feature>
<comment type="caution">
    <text evidence="5">Lacks conserved residue(s) required for the propagation of feature annotation.</text>
</comment>
<evidence type="ECO:0000256" key="3">
    <source>
        <dbReference type="ARBA" id="ARBA00022989"/>
    </source>
</evidence>
<reference evidence="7 8" key="1">
    <citation type="submission" date="2016-06" db="EMBL/GenBank/DDBJ databases">
        <authorList>
            <person name="Kjaerup R.B."/>
            <person name="Dalgaard T.S."/>
            <person name="Juul-Madsen H.R."/>
        </authorList>
    </citation>
    <scope>NUCLEOTIDE SEQUENCE [LARGE SCALE GENOMIC DNA]</scope>
    <source>
        <strain evidence="7 8">DSM 43363</strain>
    </source>
</reference>
<comment type="similarity">
    <text evidence="5">Belongs to the UPF0182 family.</text>
</comment>
<gene>
    <name evidence="7" type="ORF">GA0070608_2937</name>
</gene>
<comment type="subcellular location">
    <subcellularLocation>
        <location evidence="5">Cell membrane</location>
        <topology evidence="5">Multi-pass membrane protein</topology>
    </subcellularLocation>
</comment>
<evidence type="ECO:0000313" key="8">
    <source>
        <dbReference type="Proteomes" id="UP000199343"/>
    </source>
</evidence>
<keyword evidence="3 5" id="KW-1133">Transmembrane helix</keyword>
<accession>A0A1C6VDE3</accession>
<organism evidence="7 8">
    <name type="scientific">Micromonospora peucetia</name>
    <dbReference type="NCBI Taxonomy" id="47871"/>
    <lineage>
        <taxon>Bacteria</taxon>
        <taxon>Bacillati</taxon>
        <taxon>Actinomycetota</taxon>
        <taxon>Actinomycetes</taxon>
        <taxon>Micromonosporales</taxon>
        <taxon>Micromonosporaceae</taxon>
        <taxon>Micromonospora</taxon>
    </lineage>
</organism>
<dbReference type="STRING" id="47871.GA0070608_2937"/>
<name>A0A1C6VDE3_9ACTN</name>
<evidence type="ECO:0000313" key="7">
    <source>
        <dbReference type="EMBL" id="SCL64342.1"/>
    </source>
</evidence>
<dbReference type="GO" id="GO:0005886">
    <property type="term" value="C:plasma membrane"/>
    <property type="evidence" value="ECO:0007669"/>
    <property type="project" value="UniProtKB-SubCell"/>
</dbReference>
<feature type="transmembrane region" description="Helical" evidence="5">
    <location>
        <begin position="213"/>
        <end position="230"/>
    </location>
</feature>
<dbReference type="NCBIfam" id="NF000825">
    <property type="entry name" value="PRK00068.1"/>
    <property type="match status" value="1"/>
</dbReference>
<feature type="transmembrane region" description="Helical" evidence="5">
    <location>
        <begin position="288"/>
        <end position="308"/>
    </location>
</feature>
<evidence type="ECO:0000256" key="5">
    <source>
        <dbReference type="HAMAP-Rule" id="MF_01600"/>
    </source>
</evidence>
<feature type="transmembrane region" description="Helical" evidence="5">
    <location>
        <begin position="170"/>
        <end position="193"/>
    </location>
</feature>
<evidence type="ECO:0000256" key="6">
    <source>
        <dbReference type="SAM" id="MobiDB-lite"/>
    </source>
</evidence>
<feature type="compositionally biased region" description="Pro residues" evidence="6">
    <location>
        <begin position="907"/>
        <end position="921"/>
    </location>
</feature>
<feature type="transmembrane region" description="Helical" evidence="5">
    <location>
        <begin position="261"/>
        <end position="281"/>
    </location>
</feature>
<dbReference type="HAMAP" id="MF_01600">
    <property type="entry name" value="UPF0182"/>
    <property type="match status" value="1"/>
</dbReference>
<feature type="compositionally biased region" description="Low complexity" evidence="6">
    <location>
        <begin position="981"/>
        <end position="1018"/>
    </location>
</feature>
<keyword evidence="2 5" id="KW-0812">Transmembrane</keyword>
<feature type="transmembrane region" description="Helical" evidence="5">
    <location>
        <begin position="63"/>
        <end position="83"/>
    </location>
</feature>
<evidence type="ECO:0000256" key="4">
    <source>
        <dbReference type="ARBA" id="ARBA00023136"/>
    </source>
</evidence>
<feature type="region of interest" description="Disordered" evidence="6">
    <location>
        <begin position="899"/>
        <end position="932"/>
    </location>
</feature>
<dbReference type="Proteomes" id="UP000199343">
    <property type="component" value="Unassembled WGS sequence"/>
</dbReference>
<dbReference type="InterPro" id="IPR005372">
    <property type="entry name" value="UPF0182"/>
</dbReference>
<dbReference type="PANTHER" id="PTHR39344">
    <property type="entry name" value="UPF0182 PROTEIN SLL1060"/>
    <property type="match status" value="1"/>
</dbReference>
<protein>
    <recommendedName>
        <fullName evidence="5">UPF0182 protein GA0070608_2937</fullName>
    </recommendedName>
</protein>
<proteinExistence type="inferred from homology"/>
<dbReference type="EMBL" id="FMIC01000002">
    <property type="protein sequence ID" value="SCL64342.1"/>
    <property type="molecule type" value="Genomic_DNA"/>
</dbReference>
<feature type="region of interest" description="Disordered" evidence="6">
    <location>
        <begin position="976"/>
        <end position="1018"/>
    </location>
</feature>
<dbReference type="GO" id="GO:0005576">
    <property type="term" value="C:extracellular region"/>
    <property type="evidence" value="ECO:0007669"/>
    <property type="project" value="TreeGrafter"/>
</dbReference>
<evidence type="ECO:0000256" key="2">
    <source>
        <dbReference type="ARBA" id="ARBA00022692"/>
    </source>
</evidence>
<keyword evidence="1 5" id="KW-1003">Cell membrane</keyword>
<dbReference type="AlphaFoldDB" id="A0A1C6VDE3"/>
<keyword evidence="4 5" id="KW-0472">Membrane</keyword>
<dbReference type="PANTHER" id="PTHR39344:SF1">
    <property type="entry name" value="UPF0182 PROTEIN SLL1060"/>
    <property type="match status" value="1"/>
</dbReference>
<dbReference type="Pfam" id="PF03699">
    <property type="entry name" value="UPF0182"/>
    <property type="match status" value="1"/>
</dbReference>
<evidence type="ECO:0000256" key="1">
    <source>
        <dbReference type="ARBA" id="ARBA00022475"/>
    </source>
</evidence>
<sequence length="1018" mass="110796">MVMRSSSPLPRMSRRGRVTIGVLVGVFVLFTLLGWGVQAWTDWLWFDEVRYTGVFTGVLTTRLVLFLAVGLGMAAMVGGNLWLAQRLRPRLRPHSPEQVTLERYRMLLSPRLGLWISLLAVVVGLFAGLSAQSRWNQWLLFRNGGDFGVKDPEFGIDVGFYVFQLPFLRYLLGVGFTAVVLSVIGALAVHYIFGGVRLQGVGDRMTNAARAHLSTLVAVFVLLKALAYVLDRRAMLLEYGDGPVYGAGYADVNALLPAKEILAYISIVVAIAIIVFSNAWMRNLVWPGISLALLGVSAVAIGGIYPWAVQTFEVKPSAKEKEAPFIERSITATRAAFGLTAATTTPYAASNLTPPASLATDTSVVPNIRLLDPQLVSETYTQRQQVRQFYDFGEKLDVDRYGVNGKVQDYVVGLREVNYRQLTPQQNTWINRHTVYTHGYGLVAAPGNRVVCGGQPFFVSGFLGDPQEQQKEQGQQQTSEQCAAQTEQIAAKQPRVYYGERMDSSDYAIVGQSDPERKAEFDRPVGEGGESYTYTGEGGVEIGSFPRRLLYAIKEQESNFLLSDAVNDDSKLLYVRNPRDRVEKVAPFLTLDGDPYPAVVDGRIQWIIDGYTTAATYPYAERVNLQEQTADELTGRGTFQLARENVNYIRNSVKATVDAYDGTVRLYEFDETDPVLKAWNKAFGGDLVVPKSEIPAELAEHFRYPSDLFKVQRNLMTRFHVTDPGAFYSETDFWQVPNVPDAPDTGQKQPPYYLYTQFPGQDSARFQLTSAVTPNGRENLAALISGSYVDGQPRLEVLDLPDQTRVSGPVQVHQSMTNNANIRQQLNLLQSQQAQVQYGNLLSLPFGDGMLYIEPVYVKTAAQNAPPLLQRVLMSYGDGGSYVVLANNVADGIKQLVEQGKQAAAPGTPPPAGGTPPPAGGTPPGGTAPPMTGELAEAATRVQTAITEVRAAQTSGDFERYGRALKALDEALTAFQQAQRAASTPAPGASAPAASPSPGGSAPASPAPGGSATPTPGG</sequence>